<evidence type="ECO:0000256" key="4">
    <source>
        <dbReference type="ARBA" id="ARBA00022475"/>
    </source>
</evidence>
<evidence type="ECO:0000256" key="6">
    <source>
        <dbReference type="ARBA" id="ARBA00022989"/>
    </source>
</evidence>
<dbReference type="PANTHER" id="PTHR43848">
    <property type="entry name" value="PUTRESCINE TRANSPORT SYSTEM PERMEASE PROTEIN POTI"/>
    <property type="match status" value="1"/>
</dbReference>
<name>A0ABU0J4G5_9HYPH</name>
<gene>
    <name evidence="10" type="ORF">QO011_002177</name>
</gene>
<evidence type="ECO:0000256" key="3">
    <source>
        <dbReference type="ARBA" id="ARBA00022448"/>
    </source>
</evidence>
<feature type="transmembrane region" description="Helical" evidence="8">
    <location>
        <begin position="12"/>
        <end position="34"/>
    </location>
</feature>
<feature type="transmembrane region" description="Helical" evidence="8">
    <location>
        <begin position="181"/>
        <end position="202"/>
    </location>
</feature>
<sequence>MTANRLIGWTLLAYVALTIAFILAPIVSSFVFSFNAGRFPSLPWQGFSTDWYAAVLTDPSIRSGLINSLIVAACSATIATLLGFTAAYTDYRYKFTGKAVYVALAMLPPNVPVMILGLAMLVYQSQFSLVGALHSVIIAHVVYCAPFAMALVRLRLSQMDPDLEAAAWNLGAGQAQALRHVILPFALPSILAAFFLTMAVSFDEFAMAWFVSGFNETLPVRILVLLQREVSPRVNAIGSIVFLVTIVLALTALALFSWRRTGGRAVRPSTGSDRSDSA</sequence>
<dbReference type="InterPro" id="IPR035906">
    <property type="entry name" value="MetI-like_sf"/>
</dbReference>
<feature type="transmembrane region" description="Helical" evidence="8">
    <location>
        <begin position="236"/>
        <end position="258"/>
    </location>
</feature>
<dbReference type="PANTHER" id="PTHR43848:SF2">
    <property type="entry name" value="PUTRESCINE TRANSPORT SYSTEM PERMEASE PROTEIN POTI"/>
    <property type="match status" value="1"/>
</dbReference>
<evidence type="ECO:0000259" key="9">
    <source>
        <dbReference type="PROSITE" id="PS50928"/>
    </source>
</evidence>
<evidence type="ECO:0000313" key="11">
    <source>
        <dbReference type="Proteomes" id="UP001242480"/>
    </source>
</evidence>
<comment type="subcellular location">
    <subcellularLocation>
        <location evidence="1 8">Cell membrane</location>
        <topology evidence="1 8">Multi-pass membrane protein</topology>
    </subcellularLocation>
</comment>
<keyword evidence="7 8" id="KW-0472">Membrane</keyword>
<protein>
    <submittedName>
        <fullName evidence="10">Spermidine/putrescine transport system permease protein</fullName>
    </submittedName>
</protein>
<evidence type="ECO:0000256" key="8">
    <source>
        <dbReference type="RuleBase" id="RU363032"/>
    </source>
</evidence>
<keyword evidence="4" id="KW-1003">Cell membrane</keyword>
<evidence type="ECO:0000256" key="5">
    <source>
        <dbReference type="ARBA" id="ARBA00022692"/>
    </source>
</evidence>
<proteinExistence type="inferred from homology"/>
<feature type="transmembrane region" description="Helical" evidence="8">
    <location>
        <begin position="100"/>
        <end position="123"/>
    </location>
</feature>
<dbReference type="EMBL" id="JAUSVX010000003">
    <property type="protein sequence ID" value="MDQ0469166.1"/>
    <property type="molecule type" value="Genomic_DNA"/>
</dbReference>
<dbReference type="PROSITE" id="PS50928">
    <property type="entry name" value="ABC_TM1"/>
    <property type="match status" value="1"/>
</dbReference>
<feature type="transmembrane region" description="Helical" evidence="8">
    <location>
        <begin position="65"/>
        <end position="88"/>
    </location>
</feature>
<evidence type="ECO:0000256" key="1">
    <source>
        <dbReference type="ARBA" id="ARBA00004651"/>
    </source>
</evidence>
<dbReference type="Proteomes" id="UP001242480">
    <property type="component" value="Unassembled WGS sequence"/>
</dbReference>
<feature type="domain" description="ABC transmembrane type-1" evidence="9">
    <location>
        <begin position="65"/>
        <end position="252"/>
    </location>
</feature>
<dbReference type="CDD" id="cd06261">
    <property type="entry name" value="TM_PBP2"/>
    <property type="match status" value="1"/>
</dbReference>
<feature type="transmembrane region" description="Helical" evidence="8">
    <location>
        <begin position="129"/>
        <end position="152"/>
    </location>
</feature>
<keyword evidence="5 8" id="KW-0812">Transmembrane</keyword>
<organism evidence="10 11">
    <name type="scientific">Labrys wisconsinensis</name>
    <dbReference type="NCBI Taxonomy" id="425677"/>
    <lineage>
        <taxon>Bacteria</taxon>
        <taxon>Pseudomonadati</taxon>
        <taxon>Pseudomonadota</taxon>
        <taxon>Alphaproteobacteria</taxon>
        <taxon>Hyphomicrobiales</taxon>
        <taxon>Xanthobacteraceae</taxon>
        <taxon>Labrys</taxon>
    </lineage>
</organism>
<comment type="caution">
    <text evidence="10">The sequence shown here is derived from an EMBL/GenBank/DDBJ whole genome shotgun (WGS) entry which is preliminary data.</text>
</comment>
<comment type="similarity">
    <text evidence="2">Belongs to the binding-protein-dependent transport system permease family. CysTW subfamily.</text>
</comment>
<keyword evidence="11" id="KW-1185">Reference proteome</keyword>
<keyword evidence="6 8" id="KW-1133">Transmembrane helix</keyword>
<dbReference type="Gene3D" id="1.10.3720.10">
    <property type="entry name" value="MetI-like"/>
    <property type="match status" value="1"/>
</dbReference>
<evidence type="ECO:0000256" key="7">
    <source>
        <dbReference type="ARBA" id="ARBA00023136"/>
    </source>
</evidence>
<reference evidence="10 11" key="1">
    <citation type="submission" date="2023-07" db="EMBL/GenBank/DDBJ databases">
        <title>Genomic Encyclopedia of Type Strains, Phase IV (KMG-IV): sequencing the most valuable type-strain genomes for metagenomic binning, comparative biology and taxonomic classification.</title>
        <authorList>
            <person name="Goeker M."/>
        </authorList>
    </citation>
    <scope>NUCLEOTIDE SEQUENCE [LARGE SCALE GENOMIC DNA]</scope>
    <source>
        <strain evidence="10 11">DSM 19619</strain>
    </source>
</reference>
<evidence type="ECO:0000313" key="10">
    <source>
        <dbReference type="EMBL" id="MDQ0469166.1"/>
    </source>
</evidence>
<dbReference type="SUPFAM" id="SSF161098">
    <property type="entry name" value="MetI-like"/>
    <property type="match status" value="1"/>
</dbReference>
<dbReference type="InterPro" id="IPR051789">
    <property type="entry name" value="Bact_Polyamine_Transport"/>
</dbReference>
<keyword evidence="3 8" id="KW-0813">Transport</keyword>
<accession>A0ABU0J4G5</accession>
<dbReference type="RefSeq" id="WP_307271473.1">
    <property type="nucleotide sequence ID" value="NZ_JAUSVX010000003.1"/>
</dbReference>
<dbReference type="InterPro" id="IPR000515">
    <property type="entry name" value="MetI-like"/>
</dbReference>
<evidence type="ECO:0000256" key="2">
    <source>
        <dbReference type="ARBA" id="ARBA00007069"/>
    </source>
</evidence>
<dbReference type="Pfam" id="PF00528">
    <property type="entry name" value="BPD_transp_1"/>
    <property type="match status" value="1"/>
</dbReference>